<proteinExistence type="inferred from homology"/>
<dbReference type="EMBL" id="KR091910">
    <property type="protein sequence ID" value="AKS25390.1"/>
    <property type="molecule type" value="Genomic_DNA"/>
</dbReference>
<evidence type="ECO:0000256" key="10">
    <source>
        <dbReference type="ARBA" id="ARBA00023157"/>
    </source>
</evidence>
<evidence type="ECO:0000256" key="1">
    <source>
        <dbReference type="ARBA" id="ARBA00001935"/>
    </source>
</evidence>
<dbReference type="CDD" id="cd00305">
    <property type="entry name" value="Cu-Zn_Superoxide_Dismutase"/>
    <property type="match status" value="1"/>
</dbReference>
<evidence type="ECO:0000256" key="3">
    <source>
        <dbReference type="ARBA" id="ARBA00010457"/>
    </source>
</evidence>
<dbReference type="Proteomes" id="UP000232791">
    <property type="component" value="Segment"/>
</dbReference>
<dbReference type="PROSITE" id="PS00332">
    <property type="entry name" value="SOD_CU_ZN_2"/>
    <property type="match status" value="1"/>
</dbReference>
<comment type="cofactor">
    <cofactor evidence="1">
        <name>Cu cation</name>
        <dbReference type="ChEBI" id="CHEBI:23378"/>
    </cofactor>
</comment>
<evidence type="ECO:0000313" key="13">
    <source>
        <dbReference type="EMBL" id="AKS25390.1"/>
    </source>
</evidence>
<dbReference type="InterPro" id="IPR036423">
    <property type="entry name" value="SOD-like_Cu/Zn_dom_sf"/>
</dbReference>
<evidence type="ECO:0000256" key="6">
    <source>
        <dbReference type="ARBA" id="ARBA00022833"/>
    </source>
</evidence>
<evidence type="ECO:0000256" key="7">
    <source>
        <dbReference type="ARBA" id="ARBA00022862"/>
    </source>
</evidence>
<name>A0A0K0WS58_9BBAC</name>
<evidence type="ECO:0000313" key="14">
    <source>
        <dbReference type="Proteomes" id="UP000232791"/>
    </source>
</evidence>
<keyword evidence="6" id="KW-0862">Zinc</keyword>
<evidence type="ECO:0000256" key="9">
    <source>
        <dbReference type="ARBA" id="ARBA00023008"/>
    </source>
</evidence>
<reference evidence="13 14" key="1">
    <citation type="journal article" date="2015" name="PLoS ONE">
        <title>The Complete Genome of a New Betabaculovirus from Clostera anastomosis.</title>
        <authorList>
            <person name="Yin F."/>
            <person name="Zhu Z."/>
            <person name="Liu X."/>
            <person name="Hou D."/>
            <person name="Wang J."/>
            <person name="Zhang L."/>
            <person name="Wang M."/>
            <person name="Kou Z."/>
            <person name="Wang H."/>
            <person name="Deng F."/>
            <person name="Hu Z."/>
        </authorList>
    </citation>
    <scope>NUCLEOTIDE SEQUENCE [LARGE SCALE GENOMIC DNA]</scope>
    <source>
        <strain evidence="13 14">ClasGV-B</strain>
    </source>
</reference>
<sequence>MRGVCVINGDVCGFVEFVQDKPDQLMLVVGQLKNLPKGHHGIHIHEFGDVSNGCTSAGEHFNPHNKEHGGPMDAQRHLGDLGNVYSEGERFVTKVNLVDSMISLYGPHNILGRCVVVHAMEDDYGRGDNELSKITGNAGSRLGCGIIGVKNEPFVSF</sequence>
<dbReference type="Gene3D" id="2.60.40.200">
    <property type="entry name" value="Superoxide dismutase, copper/zinc binding domain"/>
    <property type="match status" value="1"/>
</dbReference>
<dbReference type="InterPro" id="IPR001424">
    <property type="entry name" value="SOD_Cu_Zn_dom"/>
</dbReference>
<keyword evidence="5" id="KW-0479">Metal-binding</keyword>
<keyword evidence="14" id="KW-1185">Reference proteome</keyword>
<accession>A0A0K0WS58</accession>
<dbReference type="PANTHER" id="PTHR10003">
    <property type="entry name" value="SUPEROXIDE DISMUTASE CU-ZN -RELATED"/>
    <property type="match status" value="1"/>
</dbReference>
<dbReference type="InterPro" id="IPR018152">
    <property type="entry name" value="SOD_Cu/Zn_BS"/>
</dbReference>
<keyword evidence="9" id="KW-0186">Copper</keyword>
<protein>
    <recommendedName>
        <fullName evidence="4">superoxide dismutase</fullName>
        <ecNumber evidence="4">1.15.1.1</ecNumber>
    </recommendedName>
</protein>
<dbReference type="PROSITE" id="PS00087">
    <property type="entry name" value="SOD_CU_ZN_1"/>
    <property type="match status" value="1"/>
</dbReference>
<dbReference type="SUPFAM" id="SSF49329">
    <property type="entry name" value="Cu,Zn superoxide dismutase-like"/>
    <property type="match status" value="1"/>
</dbReference>
<dbReference type="PRINTS" id="PR00068">
    <property type="entry name" value="CUZNDISMTASE"/>
</dbReference>
<feature type="domain" description="Superoxide dismutase copper/zinc binding" evidence="12">
    <location>
        <begin position="12"/>
        <end position="147"/>
    </location>
</feature>
<comment type="catalytic activity">
    <reaction evidence="11">
        <text>2 superoxide + 2 H(+) = H2O2 + O2</text>
        <dbReference type="Rhea" id="RHEA:20696"/>
        <dbReference type="ChEBI" id="CHEBI:15378"/>
        <dbReference type="ChEBI" id="CHEBI:15379"/>
        <dbReference type="ChEBI" id="CHEBI:16240"/>
        <dbReference type="ChEBI" id="CHEBI:18421"/>
        <dbReference type="EC" id="1.15.1.1"/>
    </reaction>
</comment>
<comment type="similarity">
    <text evidence="3">Belongs to the Cu-Zn superoxide dismutase family.</text>
</comment>
<dbReference type="Pfam" id="PF00080">
    <property type="entry name" value="Sod_Cu"/>
    <property type="match status" value="1"/>
</dbReference>
<dbReference type="GO" id="GO:0004784">
    <property type="term" value="F:superoxide dismutase activity"/>
    <property type="evidence" value="ECO:0007669"/>
    <property type="project" value="UniProtKB-EC"/>
</dbReference>
<evidence type="ECO:0000256" key="5">
    <source>
        <dbReference type="ARBA" id="ARBA00022723"/>
    </source>
</evidence>
<gene>
    <name evidence="13" type="ORF">clas47</name>
</gene>
<keyword evidence="10" id="KW-1015">Disulfide bond</keyword>
<dbReference type="EC" id="1.15.1.1" evidence="4"/>
<dbReference type="GO" id="GO:0005507">
    <property type="term" value="F:copper ion binding"/>
    <property type="evidence" value="ECO:0007669"/>
    <property type="project" value="InterPro"/>
</dbReference>
<evidence type="ECO:0000259" key="12">
    <source>
        <dbReference type="Pfam" id="PF00080"/>
    </source>
</evidence>
<dbReference type="OrthoDB" id="15673at10239"/>
<dbReference type="FunFam" id="2.60.40.200:FF:000013">
    <property type="entry name" value="Superoxide dismutase [Cu-Zn]"/>
    <property type="match status" value="1"/>
</dbReference>
<keyword evidence="7" id="KW-0049">Antioxidant</keyword>
<evidence type="ECO:0000256" key="11">
    <source>
        <dbReference type="ARBA" id="ARBA00049204"/>
    </source>
</evidence>
<evidence type="ECO:0000256" key="2">
    <source>
        <dbReference type="ARBA" id="ARBA00001947"/>
    </source>
</evidence>
<evidence type="ECO:0000256" key="8">
    <source>
        <dbReference type="ARBA" id="ARBA00023002"/>
    </source>
</evidence>
<dbReference type="InterPro" id="IPR024134">
    <property type="entry name" value="SOD_Cu/Zn_/chaperone"/>
</dbReference>
<organism evidence="13 14">
    <name type="scientific">Clostera anastomosis granulovirus B</name>
    <dbReference type="NCBI Taxonomy" id="1986290"/>
    <lineage>
        <taxon>Viruses</taxon>
        <taxon>Viruses incertae sedis</taxon>
        <taxon>Naldaviricetes</taxon>
        <taxon>Lefavirales</taxon>
        <taxon>Baculoviridae</taxon>
        <taxon>Betabaculovirus</taxon>
        <taxon>Betabaculovirus alterclanastomosis</taxon>
    </lineage>
</organism>
<keyword evidence="8" id="KW-0560">Oxidoreductase</keyword>
<comment type="cofactor">
    <cofactor evidence="2">
        <name>Zn(2+)</name>
        <dbReference type="ChEBI" id="CHEBI:29105"/>
    </cofactor>
</comment>
<evidence type="ECO:0000256" key="4">
    <source>
        <dbReference type="ARBA" id="ARBA00012682"/>
    </source>
</evidence>